<dbReference type="Pfam" id="PF25989">
    <property type="entry name" value="YknX_C"/>
    <property type="match status" value="1"/>
</dbReference>
<dbReference type="FunFam" id="2.40.30.170:FF:000010">
    <property type="entry name" value="Efflux RND transporter periplasmic adaptor subunit"/>
    <property type="match status" value="1"/>
</dbReference>
<evidence type="ECO:0000259" key="3">
    <source>
        <dbReference type="Pfam" id="PF25954"/>
    </source>
</evidence>
<comment type="caution">
    <text evidence="5">The sequence shown here is derived from an EMBL/GenBank/DDBJ whole genome shotgun (WGS) entry which is preliminary data.</text>
</comment>
<dbReference type="Pfam" id="PF25954">
    <property type="entry name" value="Beta-barrel_RND_2"/>
    <property type="match status" value="1"/>
</dbReference>
<evidence type="ECO:0000259" key="2">
    <source>
        <dbReference type="Pfam" id="PF25917"/>
    </source>
</evidence>
<accession>A0A2T3KUM5</accession>
<sequence>MKKMVVAVVVAAVLSGGYFYFQGTSHAAQESKGARSSRVVSVTTGTVSSVSIAQSLSLTGKLQAEHSVNIAAEASAQITKINVKPNQLVGKGAVLIQLDNEKAKAAYDEALAYFNDEQRKLNEFKRLVKRGAITQTEIDAQTASVNIAQARLKAARAELNDHVIKAPFNGTVGLFDFSQGHRVAEGAELLTFDDLSSMKLDIQVPEQYLSHLVVGMKVTATSQAWPDRLFNGEVQAIDSRVQTDSLNIKVRVVFDNKDNALKPGMLLAADIGFIPRPQAVIPVQAIEYSGTKRFIYLVDDKEKVHRTEVQLGARIDNTVVINKGADIGDRIVVQGLVNMRDGIKVSDITPKQSAQQGVDS</sequence>
<dbReference type="InterPro" id="IPR006143">
    <property type="entry name" value="RND_pump_MFP"/>
</dbReference>
<dbReference type="InterPro" id="IPR058792">
    <property type="entry name" value="Beta-barrel_RND_2"/>
</dbReference>
<evidence type="ECO:0000259" key="4">
    <source>
        <dbReference type="Pfam" id="PF25989"/>
    </source>
</evidence>
<dbReference type="AlphaFoldDB" id="A0A2T3KUM5"/>
<dbReference type="InterPro" id="IPR058625">
    <property type="entry name" value="MdtA-like_BSH"/>
</dbReference>
<evidence type="ECO:0000313" key="5">
    <source>
        <dbReference type="EMBL" id="PSV10542.1"/>
    </source>
</evidence>
<proteinExistence type="inferred from homology"/>
<feature type="domain" description="Multidrug resistance protein MdtA-like barrel-sandwich hybrid" evidence="2">
    <location>
        <begin position="68"/>
        <end position="187"/>
    </location>
</feature>
<dbReference type="Proteomes" id="UP000240530">
    <property type="component" value="Unassembled WGS sequence"/>
</dbReference>
<organism evidence="5 6">
    <name type="scientific">Photobacterium leiognathi subsp. mandapamensis</name>
    <name type="common">Photobacterium mandapamensis</name>
    <dbReference type="NCBI Taxonomy" id="48408"/>
    <lineage>
        <taxon>Bacteria</taxon>
        <taxon>Pseudomonadati</taxon>
        <taxon>Pseudomonadota</taxon>
        <taxon>Gammaproteobacteria</taxon>
        <taxon>Vibrionales</taxon>
        <taxon>Vibrionaceae</taxon>
        <taxon>Photobacterium</taxon>
    </lineage>
</organism>
<evidence type="ECO:0000256" key="1">
    <source>
        <dbReference type="ARBA" id="ARBA00009477"/>
    </source>
</evidence>
<protein>
    <submittedName>
        <fullName evidence="5">Efflux transporter periplasmic adaptor subunit</fullName>
    </submittedName>
</protein>
<dbReference type="GO" id="GO:1990281">
    <property type="term" value="C:efflux pump complex"/>
    <property type="evidence" value="ECO:0007669"/>
    <property type="project" value="TreeGrafter"/>
</dbReference>
<dbReference type="InterPro" id="IPR058637">
    <property type="entry name" value="YknX-like_C"/>
</dbReference>
<gene>
    <name evidence="5" type="ORF">C0W93_11045</name>
</gene>
<comment type="similarity">
    <text evidence="1">Belongs to the membrane fusion protein (MFP) (TC 8.A.1) family.</text>
</comment>
<dbReference type="Gene3D" id="1.10.287.470">
    <property type="entry name" value="Helix hairpin bin"/>
    <property type="match status" value="1"/>
</dbReference>
<feature type="domain" description="YknX-like C-terminal permuted SH3-like" evidence="4">
    <location>
        <begin position="280"/>
        <end position="346"/>
    </location>
</feature>
<dbReference type="Gene3D" id="2.40.30.170">
    <property type="match status" value="1"/>
</dbReference>
<dbReference type="EMBL" id="PYNS01000011">
    <property type="protein sequence ID" value="PSV10542.1"/>
    <property type="molecule type" value="Genomic_DNA"/>
</dbReference>
<name>A0A2T3KUM5_PHOLD</name>
<dbReference type="Pfam" id="PF25917">
    <property type="entry name" value="BSH_RND"/>
    <property type="match status" value="1"/>
</dbReference>
<dbReference type="SUPFAM" id="SSF111369">
    <property type="entry name" value="HlyD-like secretion proteins"/>
    <property type="match status" value="1"/>
</dbReference>
<dbReference type="PANTHER" id="PTHR30469">
    <property type="entry name" value="MULTIDRUG RESISTANCE PROTEIN MDTA"/>
    <property type="match status" value="1"/>
</dbReference>
<reference evidence="5 6" key="1">
    <citation type="submission" date="2018-03" db="EMBL/GenBank/DDBJ databases">
        <title>Whole genome sequencing of Histamine producing bacteria.</title>
        <authorList>
            <person name="Butler K."/>
        </authorList>
    </citation>
    <scope>NUCLEOTIDE SEQUENCE [LARGE SCALE GENOMIC DNA]</scope>
    <source>
        <strain evidence="5 6">Res.4.1</strain>
    </source>
</reference>
<dbReference type="RefSeq" id="WP_107185077.1">
    <property type="nucleotide sequence ID" value="NZ_CP131575.1"/>
</dbReference>
<evidence type="ECO:0000313" key="6">
    <source>
        <dbReference type="Proteomes" id="UP000240530"/>
    </source>
</evidence>
<dbReference type="Gene3D" id="2.40.50.100">
    <property type="match status" value="1"/>
</dbReference>
<dbReference type="GO" id="GO:0015562">
    <property type="term" value="F:efflux transmembrane transporter activity"/>
    <property type="evidence" value="ECO:0007669"/>
    <property type="project" value="TreeGrafter"/>
</dbReference>
<feature type="domain" description="CusB-like beta-barrel" evidence="3">
    <location>
        <begin position="200"/>
        <end position="269"/>
    </location>
</feature>
<dbReference type="NCBIfam" id="TIGR01730">
    <property type="entry name" value="RND_mfp"/>
    <property type="match status" value="1"/>
</dbReference>
<dbReference type="Gene3D" id="2.40.420.20">
    <property type="match status" value="1"/>
</dbReference>
<dbReference type="PANTHER" id="PTHR30469:SF13">
    <property type="entry name" value="HAE1 FAMILY EFFLUX PUMP MFP COMPONENT"/>
    <property type="match status" value="1"/>
</dbReference>